<comment type="caution">
    <text evidence="2">The sequence shown here is derived from an EMBL/GenBank/DDBJ whole genome shotgun (WGS) entry which is preliminary data.</text>
</comment>
<dbReference type="EMBL" id="BAABME010023926">
    <property type="protein sequence ID" value="GAA0169133.1"/>
    <property type="molecule type" value="Genomic_DNA"/>
</dbReference>
<evidence type="ECO:0000313" key="2">
    <source>
        <dbReference type="EMBL" id="GAA0169133.1"/>
    </source>
</evidence>
<name>A0AAV3QZN0_LITER</name>
<keyword evidence="3" id="KW-1185">Reference proteome</keyword>
<dbReference type="Proteomes" id="UP001454036">
    <property type="component" value="Unassembled WGS sequence"/>
</dbReference>
<protein>
    <submittedName>
        <fullName evidence="2">Uncharacterized protein</fullName>
    </submittedName>
</protein>
<keyword evidence="1" id="KW-0175">Coiled coil</keyword>
<reference evidence="2 3" key="1">
    <citation type="submission" date="2024-01" db="EMBL/GenBank/DDBJ databases">
        <title>The complete chloroplast genome sequence of Lithospermum erythrorhizon: insights into the phylogenetic relationship among Boraginaceae species and the maternal lineages of purple gromwells.</title>
        <authorList>
            <person name="Okada T."/>
            <person name="Watanabe K."/>
        </authorList>
    </citation>
    <scope>NUCLEOTIDE SEQUENCE [LARGE SCALE GENOMIC DNA]</scope>
</reference>
<dbReference type="AlphaFoldDB" id="A0AAV3QZN0"/>
<organism evidence="2 3">
    <name type="scientific">Lithospermum erythrorhizon</name>
    <name type="common">Purple gromwell</name>
    <name type="synonym">Lithospermum officinale var. erythrorhizon</name>
    <dbReference type="NCBI Taxonomy" id="34254"/>
    <lineage>
        <taxon>Eukaryota</taxon>
        <taxon>Viridiplantae</taxon>
        <taxon>Streptophyta</taxon>
        <taxon>Embryophyta</taxon>
        <taxon>Tracheophyta</taxon>
        <taxon>Spermatophyta</taxon>
        <taxon>Magnoliopsida</taxon>
        <taxon>eudicotyledons</taxon>
        <taxon>Gunneridae</taxon>
        <taxon>Pentapetalae</taxon>
        <taxon>asterids</taxon>
        <taxon>lamiids</taxon>
        <taxon>Boraginales</taxon>
        <taxon>Boraginaceae</taxon>
        <taxon>Boraginoideae</taxon>
        <taxon>Lithospermeae</taxon>
        <taxon>Lithospermum</taxon>
    </lineage>
</organism>
<evidence type="ECO:0000313" key="3">
    <source>
        <dbReference type="Proteomes" id="UP001454036"/>
    </source>
</evidence>
<proteinExistence type="predicted"/>
<sequence length="190" mass="21464">MFISRSVFSICFRTLLIPLYLLFFALQDVVLQCYKGLVTLYEEASGSSTRIPQLEWELKDLRKRKAQEEGALRRHLKALTRDFDSLKERDAASICNTDSLLVELEVMKRLEDGSVQAVSNLVGAKTAEDLRELLRGSDAGEELLIRSFNQAIARTIHVIQSKLDEASLEVPALFWGSARDDVFPPDRSDS</sequence>
<gene>
    <name evidence="2" type="ORF">LIER_40711</name>
</gene>
<evidence type="ECO:0000256" key="1">
    <source>
        <dbReference type="SAM" id="Coils"/>
    </source>
</evidence>
<feature type="coiled-coil region" evidence="1">
    <location>
        <begin position="51"/>
        <end position="78"/>
    </location>
</feature>
<accession>A0AAV3QZN0</accession>